<keyword evidence="2" id="KW-1185">Reference proteome</keyword>
<name>A0ABP7XWG3_9ACTN</name>
<evidence type="ECO:0000313" key="2">
    <source>
        <dbReference type="Proteomes" id="UP001500266"/>
    </source>
</evidence>
<organism evidence="1 2">
    <name type="scientific">Actinomadura keratinilytica</name>
    <dbReference type="NCBI Taxonomy" id="547461"/>
    <lineage>
        <taxon>Bacteria</taxon>
        <taxon>Bacillati</taxon>
        <taxon>Actinomycetota</taxon>
        <taxon>Actinomycetes</taxon>
        <taxon>Streptosporangiales</taxon>
        <taxon>Thermomonosporaceae</taxon>
        <taxon>Actinomadura</taxon>
    </lineage>
</organism>
<evidence type="ECO:0000313" key="1">
    <source>
        <dbReference type="EMBL" id="GAA4126706.1"/>
    </source>
</evidence>
<accession>A0ABP7XWG3</accession>
<reference evidence="2" key="1">
    <citation type="journal article" date="2019" name="Int. J. Syst. Evol. Microbiol.">
        <title>The Global Catalogue of Microorganisms (GCM) 10K type strain sequencing project: providing services to taxonomists for standard genome sequencing and annotation.</title>
        <authorList>
            <consortium name="The Broad Institute Genomics Platform"/>
            <consortium name="The Broad Institute Genome Sequencing Center for Infectious Disease"/>
            <person name="Wu L."/>
            <person name="Ma J."/>
        </authorList>
    </citation>
    <scope>NUCLEOTIDE SEQUENCE [LARGE SCALE GENOMIC DNA]</scope>
    <source>
        <strain evidence="2">JCM 17316</strain>
    </source>
</reference>
<sequence length="76" mass="7878">MGGLPRWVWNTWRALPPGWDRTVSIRGRLAILMKPDFGAGSASADAADNCAVAANGGTGSIGALGLPQPRSHESCC</sequence>
<gene>
    <name evidence="1" type="ORF">GCM10022416_00580</name>
</gene>
<protein>
    <submittedName>
        <fullName evidence="1">Uncharacterized protein</fullName>
    </submittedName>
</protein>
<dbReference type="EMBL" id="BAABDO010000001">
    <property type="protein sequence ID" value="GAA4126706.1"/>
    <property type="molecule type" value="Genomic_DNA"/>
</dbReference>
<comment type="caution">
    <text evidence="1">The sequence shown here is derived from an EMBL/GenBank/DDBJ whole genome shotgun (WGS) entry which is preliminary data.</text>
</comment>
<proteinExistence type="predicted"/>
<dbReference type="Proteomes" id="UP001500266">
    <property type="component" value="Unassembled WGS sequence"/>
</dbReference>